<dbReference type="Gene3D" id="1.10.260.40">
    <property type="entry name" value="lambda repressor-like DNA-binding domains"/>
    <property type="match status" value="1"/>
</dbReference>
<dbReference type="SUPFAM" id="SSF47413">
    <property type="entry name" value="lambda repressor-like DNA-binding domains"/>
    <property type="match status" value="1"/>
</dbReference>
<reference evidence="5" key="1">
    <citation type="submission" date="2020-07" db="EMBL/GenBank/DDBJ databases">
        <title>Huge and variable diversity of episymbiotic CPR bacteria and DPANN archaea in groundwater ecosystems.</title>
        <authorList>
            <person name="He C.Y."/>
            <person name="Keren R."/>
            <person name="Whittaker M."/>
            <person name="Farag I.F."/>
            <person name="Doudna J."/>
            <person name="Cate J.H.D."/>
            <person name="Banfield J.F."/>
        </authorList>
    </citation>
    <scope>NUCLEOTIDE SEQUENCE</scope>
    <source>
        <strain evidence="5">NC_groundwater_763_Ag_S-0.2um_68_21</strain>
    </source>
</reference>
<protein>
    <submittedName>
        <fullName evidence="5">Helix-turn-helix transcriptional regulator</fullName>
    </submittedName>
</protein>
<keyword evidence="1" id="KW-0805">Transcription regulation</keyword>
<dbReference type="InterPro" id="IPR001387">
    <property type="entry name" value="Cro/C1-type_HTH"/>
</dbReference>
<evidence type="ECO:0000256" key="1">
    <source>
        <dbReference type="ARBA" id="ARBA00023015"/>
    </source>
</evidence>
<dbReference type="CDD" id="cd00093">
    <property type="entry name" value="HTH_XRE"/>
    <property type="match status" value="1"/>
</dbReference>
<organism evidence="5 6">
    <name type="scientific">Tectimicrobiota bacterium</name>
    <dbReference type="NCBI Taxonomy" id="2528274"/>
    <lineage>
        <taxon>Bacteria</taxon>
        <taxon>Pseudomonadati</taxon>
        <taxon>Nitrospinota/Tectimicrobiota group</taxon>
        <taxon>Candidatus Tectimicrobiota</taxon>
    </lineage>
</organism>
<evidence type="ECO:0000313" key="6">
    <source>
        <dbReference type="Proteomes" id="UP000782312"/>
    </source>
</evidence>
<dbReference type="GO" id="GO:0005829">
    <property type="term" value="C:cytosol"/>
    <property type="evidence" value="ECO:0007669"/>
    <property type="project" value="TreeGrafter"/>
</dbReference>
<dbReference type="PANTHER" id="PTHR46797:SF23">
    <property type="entry name" value="HTH-TYPE TRANSCRIPTIONAL REGULATOR SUTR"/>
    <property type="match status" value="1"/>
</dbReference>
<dbReference type="PANTHER" id="PTHR46797">
    <property type="entry name" value="HTH-TYPE TRANSCRIPTIONAL REGULATOR"/>
    <property type="match status" value="1"/>
</dbReference>
<dbReference type="GO" id="GO:0003677">
    <property type="term" value="F:DNA binding"/>
    <property type="evidence" value="ECO:0007669"/>
    <property type="project" value="UniProtKB-KW"/>
</dbReference>
<evidence type="ECO:0000256" key="2">
    <source>
        <dbReference type="ARBA" id="ARBA00023125"/>
    </source>
</evidence>
<keyword evidence="3" id="KW-0804">Transcription</keyword>
<evidence type="ECO:0000313" key="5">
    <source>
        <dbReference type="EMBL" id="MBI3126070.1"/>
    </source>
</evidence>
<dbReference type="InterPro" id="IPR010982">
    <property type="entry name" value="Lambda_DNA-bd_dom_sf"/>
</dbReference>
<dbReference type="SMART" id="SM00530">
    <property type="entry name" value="HTH_XRE"/>
    <property type="match status" value="1"/>
</dbReference>
<dbReference type="Proteomes" id="UP000782312">
    <property type="component" value="Unassembled WGS sequence"/>
</dbReference>
<feature type="domain" description="HTH cro/C1-type" evidence="4">
    <location>
        <begin position="17"/>
        <end position="71"/>
    </location>
</feature>
<dbReference type="EMBL" id="JACPUR010000001">
    <property type="protein sequence ID" value="MBI3126070.1"/>
    <property type="molecule type" value="Genomic_DNA"/>
</dbReference>
<evidence type="ECO:0000259" key="4">
    <source>
        <dbReference type="PROSITE" id="PS50943"/>
    </source>
</evidence>
<proteinExistence type="predicted"/>
<dbReference type="PROSITE" id="PS50943">
    <property type="entry name" value="HTH_CROC1"/>
    <property type="match status" value="1"/>
</dbReference>
<sequence length="72" mass="8093">MARDRGQRVLEAFGKRVRALRRERGLSQEGLAHEAGLDRTYVGGVERGERNISLRNIQKLAEALGVPPRELL</sequence>
<evidence type="ECO:0000256" key="3">
    <source>
        <dbReference type="ARBA" id="ARBA00023163"/>
    </source>
</evidence>
<keyword evidence="2" id="KW-0238">DNA-binding</keyword>
<dbReference type="GO" id="GO:0003700">
    <property type="term" value="F:DNA-binding transcription factor activity"/>
    <property type="evidence" value="ECO:0007669"/>
    <property type="project" value="TreeGrafter"/>
</dbReference>
<accession>A0A932ML05</accession>
<dbReference type="AlphaFoldDB" id="A0A932ML05"/>
<dbReference type="InterPro" id="IPR050807">
    <property type="entry name" value="TransReg_Diox_bact_type"/>
</dbReference>
<name>A0A932ML05_UNCTE</name>
<comment type="caution">
    <text evidence="5">The sequence shown here is derived from an EMBL/GenBank/DDBJ whole genome shotgun (WGS) entry which is preliminary data.</text>
</comment>
<dbReference type="Pfam" id="PF01381">
    <property type="entry name" value="HTH_3"/>
    <property type="match status" value="1"/>
</dbReference>
<gene>
    <name evidence="5" type="ORF">HYZ11_00510</name>
</gene>